<evidence type="ECO:0000313" key="2">
    <source>
        <dbReference type="Proteomes" id="UP000199126"/>
    </source>
</evidence>
<name>A0A1H8TWV6_9EURY</name>
<dbReference type="EMBL" id="FODV01000008">
    <property type="protein sequence ID" value="SEO94898.1"/>
    <property type="molecule type" value="Genomic_DNA"/>
</dbReference>
<accession>A0A1H8TWV6</accession>
<dbReference type="Proteomes" id="UP000199126">
    <property type="component" value="Unassembled WGS sequence"/>
</dbReference>
<reference evidence="2" key="1">
    <citation type="submission" date="2016-10" db="EMBL/GenBank/DDBJ databases">
        <authorList>
            <person name="Varghese N."/>
            <person name="Submissions S."/>
        </authorList>
    </citation>
    <scope>NUCLEOTIDE SEQUENCE [LARGE SCALE GENOMIC DNA]</scope>
    <source>
        <strain evidence="2">CGMCC 1.10121</strain>
    </source>
</reference>
<keyword evidence="2" id="KW-1185">Reference proteome</keyword>
<sequence>MGATTDARRGATFLGLIEENPDRTELTSLGEEVVRFALHRYGSADAALTSFEDWRGSRNRFCDLAPEWGLVTRRVVWAYPATQLLVEELQTMHDDGVDEPSLVDLVEWLHVQHPTFTVELFLRGSDDVRSRVLDEQGGLRVRELNDGTVFHSPTVFQLKAMLYHGGILMERGAEPHRLDPETDVWALREPLEFI</sequence>
<gene>
    <name evidence="1" type="ORF">SAMN04487948_108150</name>
</gene>
<proteinExistence type="predicted"/>
<dbReference type="AlphaFoldDB" id="A0A1H8TWV6"/>
<protein>
    <submittedName>
        <fullName evidence="1">Uncharacterized protein</fullName>
    </submittedName>
</protein>
<organism evidence="1 2">
    <name type="scientific">Halogranum amylolyticum</name>
    <dbReference type="NCBI Taxonomy" id="660520"/>
    <lineage>
        <taxon>Archaea</taxon>
        <taxon>Methanobacteriati</taxon>
        <taxon>Methanobacteriota</taxon>
        <taxon>Stenosarchaea group</taxon>
        <taxon>Halobacteria</taxon>
        <taxon>Halobacteriales</taxon>
        <taxon>Haloferacaceae</taxon>
    </lineage>
</organism>
<evidence type="ECO:0000313" key="1">
    <source>
        <dbReference type="EMBL" id="SEO94898.1"/>
    </source>
</evidence>